<evidence type="ECO:0000256" key="2">
    <source>
        <dbReference type="ARBA" id="ARBA00004604"/>
    </source>
</evidence>
<comment type="caution">
    <text evidence="11">The sequence shown here is derived from an EMBL/GenBank/DDBJ whole genome shotgun (WGS) entry which is preliminary data.</text>
</comment>
<evidence type="ECO:0000256" key="1">
    <source>
        <dbReference type="ARBA" id="ARBA00004286"/>
    </source>
</evidence>
<dbReference type="EMBL" id="ATMH01000007">
    <property type="protein sequence ID" value="EPY37290.1"/>
    <property type="molecule type" value="Genomic_DNA"/>
</dbReference>
<evidence type="ECO:0000256" key="3">
    <source>
        <dbReference type="ARBA" id="ARBA00016738"/>
    </source>
</evidence>
<comment type="subcellular location">
    <subcellularLocation>
        <location evidence="1">Chromosome</location>
    </subcellularLocation>
    <subcellularLocation>
        <location evidence="2">Nucleus</location>
        <location evidence="2">Nucleolus</location>
    </subcellularLocation>
</comment>
<evidence type="ECO:0000256" key="7">
    <source>
        <dbReference type="ARBA" id="ARBA00023054"/>
    </source>
</evidence>
<dbReference type="OrthoDB" id="277961at2759"/>
<protein>
    <recommendedName>
        <fullName evidence="3">Coiled-coil domain-containing protein 86</fullName>
    </recommendedName>
</protein>
<dbReference type="GO" id="GO:0005730">
    <property type="term" value="C:nucleolus"/>
    <property type="evidence" value="ECO:0007669"/>
    <property type="project" value="UniProtKB-SubCell"/>
</dbReference>
<dbReference type="Proteomes" id="UP000015354">
    <property type="component" value="Unassembled WGS sequence"/>
</dbReference>
<feature type="region of interest" description="Disordered" evidence="10">
    <location>
        <begin position="55"/>
        <end position="80"/>
    </location>
</feature>
<comment type="function">
    <text evidence="9">Required for proper chromosome segregation during mitosis and error-free mitotic progression.</text>
</comment>
<evidence type="ECO:0000256" key="8">
    <source>
        <dbReference type="ARBA" id="ARBA00023242"/>
    </source>
</evidence>
<name>S9WMU6_9TRYP</name>
<evidence type="ECO:0000256" key="10">
    <source>
        <dbReference type="SAM" id="MobiDB-lite"/>
    </source>
</evidence>
<sequence length="114" mass="13525">MGKLEKRQLPKARGTPTCARDTIVAKKDASKKWEKKMKEKDRMKRVRTLSKQLKDDINAEQKRVNDSRKANRERKLENEKKNMVVQKIKNDKAIRKLSPKHRRSACIFMLHELN</sequence>
<evidence type="ECO:0000313" key="12">
    <source>
        <dbReference type="Proteomes" id="UP000015354"/>
    </source>
</evidence>
<gene>
    <name evidence="11" type="ORF">STCU_00007</name>
</gene>
<keyword evidence="7" id="KW-0175">Coiled coil</keyword>
<keyword evidence="5" id="KW-0597">Phosphoprotein</keyword>
<keyword evidence="4" id="KW-0158">Chromosome</keyword>
<evidence type="ECO:0000256" key="4">
    <source>
        <dbReference type="ARBA" id="ARBA00022454"/>
    </source>
</evidence>
<keyword evidence="6" id="KW-0164">Citrullination</keyword>
<dbReference type="GO" id="GO:0005694">
    <property type="term" value="C:chromosome"/>
    <property type="evidence" value="ECO:0007669"/>
    <property type="project" value="UniProtKB-SubCell"/>
</dbReference>
<evidence type="ECO:0000313" key="11">
    <source>
        <dbReference type="EMBL" id="EPY37290.1"/>
    </source>
</evidence>
<accession>S9WMU6</accession>
<dbReference type="PANTHER" id="PTHR13557">
    <property type="entry name" value="COILED-COIL DOMAIN-CONTAINING PROTEIN 86"/>
    <property type="match status" value="1"/>
</dbReference>
<dbReference type="InterPro" id="IPR026570">
    <property type="entry name" value="CCDC86"/>
</dbReference>
<dbReference type="PANTHER" id="PTHR13557:SF1">
    <property type="entry name" value="COILED-COIL DOMAIN-CONTAINING PROTEIN 86"/>
    <property type="match status" value="1"/>
</dbReference>
<evidence type="ECO:0000256" key="9">
    <source>
        <dbReference type="ARBA" id="ARBA00093307"/>
    </source>
</evidence>
<keyword evidence="8" id="KW-0539">Nucleus</keyword>
<keyword evidence="12" id="KW-1185">Reference proteome</keyword>
<evidence type="ECO:0000256" key="5">
    <source>
        <dbReference type="ARBA" id="ARBA00022553"/>
    </source>
</evidence>
<evidence type="ECO:0000256" key="6">
    <source>
        <dbReference type="ARBA" id="ARBA00022934"/>
    </source>
</evidence>
<reference evidence="11 12" key="1">
    <citation type="journal article" date="2013" name="PLoS ONE">
        <title>Predicting the Proteins of Angomonas deanei, Strigomonas culicis and Their Respective Endosymbionts Reveals New Aspects of the Trypanosomatidae Family.</title>
        <authorList>
            <person name="Motta M.C."/>
            <person name="Martins A.C."/>
            <person name="de Souza S.S."/>
            <person name="Catta-Preta C.M."/>
            <person name="Silva R."/>
            <person name="Klein C.C."/>
            <person name="de Almeida L.G."/>
            <person name="de Lima Cunha O."/>
            <person name="Ciapina L.P."/>
            <person name="Brocchi M."/>
            <person name="Colabardini A.C."/>
            <person name="de Araujo Lima B."/>
            <person name="Machado C.R."/>
            <person name="de Almeida Soares C.M."/>
            <person name="Probst C.M."/>
            <person name="de Menezes C.B."/>
            <person name="Thompson C.E."/>
            <person name="Bartholomeu D.C."/>
            <person name="Gradia D.F."/>
            <person name="Pavoni D.P."/>
            <person name="Grisard E.C."/>
            <person name="Fantinatti-Garboggini F."/>
            <person name="Marchini F.K."/>
            <person name="Rodrigues-Luiz G.F."/>
            <person name="Wagner G."/>
            <person name="Goldman G.H."/>
            <person name="Fietto J.L."/>
            <person name="Elias M.C."/>
            <person name="Goldman M.H."/>
            <person name="Sagot M.F."/>
            <person name="Pereira M."/>
            <person name="Stoco P.H."/>
            <person name="de Mendonca-Neto R.P."/>
            <person name="Teixeira S.M."/>
            <person name="Maciel T.E."/>
            <person name="de Oliveira Mendes T.A."/>
            <person name="Urmenyi T.P."/>
            <person name="de Souza W."/>
            <person name="Schenkman S."/>
            <person name="de Vasconcelos A.T."/>
        </authorList>
    </citation>
    <scope>NUCLEOTIDE SEQUENCE [LARGE SCALE GENOMIC DNA]</scope>
</reference>
<dbReference type="AlphaFoldDB" id="S9WMU6"/>
<organism evidence="11 12">
    <name type="scientific">Strigomonas culicis</name>
    <dbReference type="NCBI Taxonomy" id="28005"/>
    <lineage>
        <taxon>Eukaryota</taxon>
        <taxon>Discoba</taxon>
        <taxon>Euglenozoa</taxon>
        <taxon>Kinetoplastea</taxon>
        <taxon>Metakinetoplastina</taxon>
        <taxon>Trypanosomatida</taxon>
        <taxon>Trypanosomatidae</taxon>
        <taxon>Strigomonadinae</taxon>
        <taxon>Strigomonas</taxon>
    </lineage>
</organism>
<proteinExistence type="predicted"/>